<evidence type="ECO:0000256" key="2">
    <source>
        <dbReference type="ARBA" id="ARBA00004604"/>
    </source>
</evidence>
<dbReference type="WBParaSite" id="jg7421">
    <property type="protein sequence ID" value="jg7421"/>
    <property type="gene ID" value="jg7421"/>
</dbReference>
<evidence type="ECO:0000256" key="8">
    <source>
        <dbReference type="ARBA" id="ARBA00022807"/>
    </source>
</evidence>
<dbReference type="GO" id="GO:0004843">
    <property type="term" value="F:cysteine-type deubiquitinase activity"/>
    <property type="evidence" value="ECO:0007669"/>
    <property type="project" value="UniProtKB-EC"/>
</dbReference>
<keyword evidence="8" id="KW-0788">Thiol protease</keyword>
<evidence type="ECO:0000256" key="3">
    <source>
        <dbReference type="ARBA" id="ARBA00009085"/>
    </source>
</evidence>
<organism evidence="16 17">
    <name type="scientific">Ditylenchus dipsaci</name>
    <dbReference type="NCBI Taxonomy" id="166011"/>
    <lineage>
        <taxon>Eukaryota</taxon>
        <taxon>Metazoa</taxon>
        <taxon>Ecdysozoa</taxon>
        <taxon>Nematoda</taxon>
        <taxon>Chromadorea</taxon>
        <taxon>Rhabditida</taxon>
        <taxon>Tylenchina</taxon>
        <taxon>Tylenchomorpha</taxon>
        <taxon>Sphaerularioidea</taxon>
        <taxon>Anguinidae</taxon>
        <taxon>Anguininae</taxon>
        <taxon>Ditylenchus</taxon>
    </lineage>
</organism>
<feature type="domain" description="USP" evidence="15">
    <location>
        <begin position="183"/>
        <end position="458"/>
    </location>
</feature>
<evidence type="ECO:0000313" key="17">
    <source>
        <dbReference type="WBParaSite" id="jg7421"/>
    </source>
</evidence>
<dbReference type="InterPro" id="IPR028889">
    <property type="entry name" value="USP"/>
</dbReference>
<dbReference type="Pfam" id="PF00443">
    <property type="entry name" value="UCH"/>
    <property type="match status" value="1"/>
</dbReference>
<dbReference type="GO" id="GO:0016579">
    <property type="term" value="P:protein deubiquitination"/>
    <property type="evidence" value="ECO:0007669"/>
    <property type="project" value="InterPro"/>
</dbReference>
<reference evidence="17" key="1">
    <citation type="submission" date="2022-11" db="UniProtKB">
        <authorList>
            <consortium name="WormBaseParasite"/>
        </authorList>
    </citation>
    <scope>IDENTIFICATION</scope>
</reference>
<keyword evidence="7" id="KW-0378">Hydrolase</keyword>
<evidence type="ECO:0000256" key="13">
    <source>
        <dbReference type="ARBA" id="ARBA00043009"/>
    </source>
</evidence>
<dbReference type="PROSITE" id="PS50235">
    <property type="entry name" value="USP_3"/>
    <property type="match status" value="1"/>
</dbReference>
<comment type="similarity">
    <text evidence="3">Belongs to the peptidase C19 family.</text>
</comment>
<dbReference type="PANTHER" id="PTHR24006:SF758">
    <property type="entry name" value="UBIQUITIN CARBOXYL-TERMINAL HYDROLASE 36"/>
    <property type="match status" value="1"/>
</dbReference>
<evidence type="ECO:0000259" key="15">
    <source>
        <dbReference type="PROSITE" id="PS50235"/>
    </source>
</evidence>
<dbReference type="PANTHER" id="PTHR24006">
    <property type="entry name" value="UBIQUITIN CARBOXYL-TERMINAL HYDROLASE"/>
    <property type="match status" value="1"/>
</dbReference>
<sequence length="458" mass="50872">MSVSFSLQCNNQFAASIKRRPLQCGPSSMSSTLSAEVSLLASPFRSKNISFTYVGILESSSPESTHLVLDEEENEDRSKSPDAVNATSSGASCNSNSTPASSNCTPNSITTELTSVPEPDDLEEERKVRKIMAKERVEGCEAAAEANGTVKKRARLLSERGERELEFPVIDQQTSKSGWHGCSHLRNKHGLGCLTTPTTVFSIVFSKPLCIHLLLPGRVKQTMCITCGLRTHVLKAISEARPFEALWIQKFLTKIFPAHRRGYQEDAHEMLTLLLGALEPPISKANGAMKIQPTSSSPIEQIFGGSLRNQIRCNTCGTIHTNYERIREINLGLNRSARTSITELLNDFFRQEQLAQFFCKSCKMKRTATRSTWLLRAPSNLIIQLKRFNLFGGKNRLPVKADVSLNLSKYLFNEEPSLGQYTLNGIIEHIGSGVNFGHYVSSWRGFNEQTFTASMIQT</sequence>
<name>A0A915EL01_9BILA</name>
<dbReference type="Proteomes" id="UP000887574">
    <property type="component" value="Unplaced"/>
</dbReference>
<evidence type="ECO:0000256" key="1">
    <source>
        <dbReference type="ARBA" id="ARBA00000707"/>
    </source>
</evidence>
<dbReference type="InterPro" id="IPR001394">
    <property type="entry name" value="Peptidase_C19_UCH"/>
</dbReference>
<dbReference type="GO" id="GO:0006508">
    <property type="term" value="P:proteolysis"/>
    <property type="evidence" value="ECO:0007669"/>
    <property type="project" value="UniProtKB-KW"/>
</dbReference>
<keyword evidence="5" id="KW-0645">Protease</keyword>
<evidence type="ECO:0000256" key="7">
    <source>
        <dbReference type="ARBA" id="ARBA00022801"/>
    </source>
</evidence>
<dbReference type="InterPro" id="IPR050164">
    <property type="entry name" value="Peptidase_C19"/>
</dbReference>
<feature type="compositionally biased region" description="Polar residues" evidence="14">
    <location>
        <begin position="85"/>
        <end position="114"/>
    </location>
</feature>
<dbReference type="GO" id="GO:0042981">
    <property type="term" value="P:regulation of apoptotic process"/>
    <property type="evidence" value="ECO:0007669"/>
    <property type="project" value="TreeGrafter"/>
</dbReference>
<dbReference type="PROSITE" id="PS00973">
    <property type="entry name" value="USP_2"/>
    <property type="match status" value="1"/>
</dbReference>
<dbReference type="InterPro" id="IPR018200">
    <property type="entry name" value="USP_CS"/>
</dbReference>
<evidence type="ECO:0000256" key="11">
    <source>
        <dbReference type="ARBA" id="ARBA00042154"/>
    </source>
</evidence>
<keyword evidence="16" id="KW-1185">Reference proteome</keyword>
<proteinExistence type="inferred from homology"/>
<evidence type="ECO:0000256" key="4">
    <source>
        <dbReference type="ARBA" id="ARBA00012759"/>
    </source>
</evidence>
<protein>
    <recommendedName>
        <fullName evidence="9">Ubiquitin carboxyl-terminal hydrolase 36</fullName>
        <ecNumber evidence="4">3.4.19.12</ecNumber>
    </recommendedName>
    <alternativeName>
        <fullName evidence="12">Deubiquitinating enzyme 36</fullName>
    </alternativeName>
    <alternativeName>
        <fullName evidence="11">Protein scrawny</fullName>
    </alternativeName>
    <alternativeName>
        <fullName evidence="10">Ubiquitin thioesterase 36</fullName>
    </alternativeName>
    <alternativeName>
        <fullName evidence="13">Ubiquitin-specific-processing protease 36</fullName>
    </alternativeName>
</protein>
<evidence type="ECO:0000256" key="12">
    <source>
        <dbReference type="ARBA" id="ARBA00042420"/>
    </source>
</evidence>
<dbReference type="SUPFAM" id="SSF54001">
    <property type="entry name" value="Cysteine proteinases"/>
    <property type="match status" value="1"/>
</dbReference>
<dbReference type="InterPro" id="IPR038765">
    <property type="entry name" value="Papain-like_cys_pep_sf"/>
</dbReference>
<evidence type="ECO:0000256" key="14">
    <source>
        <dbReference type="SAM" id="MobiDB-lite"/>
    </source>
</evidence>
<evidence type="ECO:0000256" key="9">
    <source>
        <dbReference type="ARBA" id="ARBA00039432"/>
    </source>
</evidence>
<evidence type="ECO:0000313" key="16">
    <source>
        <dbReference type="Proteomes" id="UP000887574"/>
    </source>
</evidence>
<dbReference type="Gene3D" id="3.90.70.10">
    <property type="entry name" value="Cysteine proteinases"/>
    <property type="match status" value="1"/>
</dbReference>
<evidence type="ECO:0000256" key="5">
    <source>
        <dbReference type="ARBA" id="ARBA00022670"/>
    </source>
</evidence>
<comment type="catalytic activity">
    <reaction evidence="1">
        <text>Thiol-dependent hydrolysis of ester, thioester, amide, peptide and isopeptide bonds formed by the C-terminal Gly of ubiquitin (a 76-residue protein attached to proteins as an intracellular targeting signal).</text>
        <dbReference type="EC" id="3.4.19.12"/>
    </reaction>
</comment>
<dbReference type="GO" id="GO:0005829">
    <property type="term" value="C:cytosol"/>
    <property type="evidence" value="ECO:0007669"/>
    <property type="project" value="TreeGrafter"/>
</dbReference>
<keyword evidence="6" id="KW-0833">Ubl conjugation pathway</keyword>
<comment type="subcellular location">
    <subcellularLocation>
        <location evidence="2">Nucleus</location>
        <location evidence="2">Nucleolus</location>
    </subcellularLocation>
</comment>
<feature type="region of interest" description="Disordered" evidence="14">
    <location>
        <begin position="62"/>
        <end position="124"/>
    </location>
</feature>
<dbReference type="EC" id="3.4.19.12" evidence="4"/>
<evidence type="ECO:0000256" key="6">
    <source>
        <dbReference type="ARBA" id="ARBA00022786"/>
    </source>
</evidence>
<dbReference type="GO" id="GO:0005730">
    <property type="term" value="C:nucleolus"/>
    <property type="evidence" value="ECO:0007669"/>
    <property type="project" value="UniProtKB-SubCell"/>
</dbReference>
<evidence type="ECO:0000256" key="10">
    <source>
        <dbReference type="ARBA" id="ARBA00041300"/>
    </source>
</evidence>
<accession>A0A915EL01</accession>
<dbReference type="AlphaFoldDB" id="A0A915EL01"/>